<dbReference type="InterPro" id="IPR000306">
    <property type="entry name" value="Znf_FYVE"/>
</dbReference>
<organism evidence="6 7">
    <name type="scientific">Basidiobolus ranarum</name>
    <dbReference type="NCBI Taxonomy" id="34480"/>
    <lineage>
        <taxon>Eukaryota</taxon>
        <taxon>Fungi</taxon>
        <taxon>Fungi incertae sedis</taxon>
        <taxon>Zoopagomycota</taxon>
        <taxon>Entomophthoromycotina</taxon>
        <taxon>Basidiobolomycetes</taxon>
        <taxon>Basidiobolales</taxon>
        <taxon>Basidiobolaceae</taxon>
        <taxon>Basidiobolus</taxon>
    </lineage>
</organism>
<reference evidence="6 7" key="1">
    <citation type="submission" date="2023-04" db="EMBL/GenBank/DDBJ databases">
        <title>Genome of Basidiobolus ranarum AG-B5.</title>
        <authorList>
            <person name="Stajich J.E."/>
            <person name="Carter-House D."/>
            <person name="Gryganskyi A."/>
        </authorList>
    </citation>
    <scope>NUCLEOTIDE SEQUENCE [LARGE SCALE GENOMIC DNA]</scope>
    <source>
        <strain evidence="6 7">AG-B5</strain>
    </source>
</reference>
<dbReference type="InterPro" id="IPR011011">
    <property type="entry name" value="Znf_FYVE_PHD"/>
</dbReference>
<evidence type="ECO:0000313" key="7">
    <source>
        <dbReference type="Proteomes" id="UP001479436"/>
    </source>
</evidence>
<feature type="domain" description="FYVE-type" evidence="5">
    <location>
        <begin position="82"/>
        <end position="146"/>
    </location>
</feature>
<evidence type="ECO:0000313" key="6">
    <source>
        <dbReference type="EMBL" id="KAK9712938.1"/>
    </source>
</evidence>
<evidence type="ECO:0000256" key="2">
    <source>
        <dbReference type="ARBA" id="ARBA00022771"/>
    </source>
</evidence>
<evidence type="ECO:0000256" key="1">
    <source>
        <dbReference type="ARBA" id="ARBA00022723"/>
    </source>
</evidence>
<dbReference type="CDD" id="cd15760">
    <property type="entry name" value="FYVE_scVPS27p_like"/>
    <property type="match status" value="1"/>
</dbReference>
<dbReference type="EMBL" id="JASJQH010007189">
    <property type="protein sequence ID" value="KAK9712938.1"/>
    <property type="molecule type" value="Genomic_DNA"/>
</dbReference>
<accession>A0ABR2W1A9</accession>
<dbReference type="Proteomes" id="UP001479436">
    <property type="component" value="Unassembled WGS sequence"/>
</dbReference>
<dbReference type="InterPro" id="IPR017455">
    <property type="entry name" value="Znf_FYVE-rel"/>
</dbReference>
<dbReference type="PROSITE" id="PS50178">
    <property type="entry name" value="ZF_FYVE"/>
    <property type="match status" value="1"/>
</dbReference>
<dbReference type="PANTHER" id="PTHR39490:SF8">
    <property type="entry name" value="ZINC FINGER FYVE DOMAIN-CONTAINING PROTEIN 21"/>
    <property type="match status" value="1"/>
</dbReference>
<dbReference type="SMART" id="SM00064">
    <property type="entry name" value="FYVE"/>
    <property type="match status" value="1"/>
</dbReference>
<name>A0ABR2W1A9_9FUNG</name>
<gene>
    <name evidence="6" type="primary">PIB2_2</name>
    <name evidence="6" type="ORF">K7432_006802</name>
</gene>
<protein>
    <submittedName>
        <fullName evidence="6">Zn finger protein</fullName>
    </submittedName>
</protein>
<evidence type="ECO:0000256" key="3">
    <source>
        <dbReference type="ARBA" id="ARBA00022833"/>
    </source>
</evidence>
<dbReference type="Pfam" id="PF01363">
    <property type="entry name" value="FYVE"/>
    <property type="match status" value="1"/>
</dbReference>
<sequence length="216" mass="24399">MDVYALTRKKRPTNPTMATVLSTLQNTVQSQLLPPSQIPYTRIIVSNPAFHSQLGRAVHASSPQEAKVVVTGPPTRAHWKPDSNAVFCNSCELQFNFFDRRHHCRKCGDIFCANCSSKLIRLDQNAEFNTSGRLCRACDCCFEASLNNFKPRPPRRKISNIRKELSLPTKSQAHSSPSMLTPTNVNRIEINSRPKPIDSFIQPIPSVSRDWSWSTF</sequence>
<dbReference type="PANTHER" id="PTHR39490">
    <property type="entry name" value="ARRESTIN DOMAIN-CONTAINING PROTEIN D"/>
    <property type="match status" value="1"/>
</dbReference>
<dbReference type="InterPro" id="IPR052113">
    <property type="entry name" value="FYVE-type_Zinc_Finger"/>
</dbReference>
<dbReference type="SUPFAM" id="SSF57903">
    <property type="entry name" value="FYVE/PHD zinc finger"/>
    <property type="match status" value="1"/>
</dbReference>
<proteinExistence type="predicted"/>
<dbReference type="InterPro" id="IPR013083">
    <property type="entry name" value="Znf_RING/FYVE/PHD"/>
</dbReference>
<comment type="caution">
    <text evidence="6">The sequence shown here is derived from an EMBL/GenBank/DDBJ whole genome shotgun (WGS) entry which is preliminary data.</text>
</comment>
<dbReference type="Gene3D" id="3.30.40.10">
    <property type="entry name" value="Zinc/RING finger domain, C3HC4 (zinc finger)"/>
    <property type="match status" value="1"/>
</dbReference>
<evidence type="ECO:0000259" key="5">
    <source>
        <dbReference type="PROSITE" id="PS50178"/>
    </source>
</evidence>
<evidence type="ECO:0000256" key="4">
    <source>
        <dbReference type="PROSITE-ProRule" id="PRU00091"/>
    </source>
</evidence>
<keyword evidence="1" id="KW-0479">Metal-binding</keyword>
<keyword evidence="3" id="KW-0862">Zinc</keyword>
<keyword evidence="2 4" id="KW-0863">Zinc-finger</keyword>
<keyword evidence="7" id="KW-1185">Reference proteome</keyword>